<organism evidence="3 4">
    <name type="scientific">Bifidobacterium pseudolongum subsp. globosum</name>
    <dbReference type="NCBI Taxonomy" id="1690"/>
    <lineage>
        <taxon>Bacteria</taxon>
        <taxon>Bacillati</taxon>
        <taxon>Actinomycetota</taxon>
        <taxon>Actinomycetes</taxon>
        <taxon>Bifidobacteriales</taxon>
        <taxon>Bifidobacteriaceae</taxon>
        <taxon>Bifidobacterium</taxon>
    </lineage>
</organism>
<dbReference type="PANTHER" id="PTHR45090">
    <property type="entry name" value="CHAPERONE PROTEIN DNAJ 20 CHLOROPLASTIC"/>
    <property type="match status" value="1"/>
</dbReference>
<protein>
    <submittedName>
        <fullName evidence="3">Molecular chaperone DnaJ</fullName>
    </submittedName>
</protein>
<dbReference type="InterPro" id="IPR036869">
    <property type="entry name" value="J_dom_sf"/>
</dbReference>
<dbReference type="Gene3D" id="1.10.287.110">
    <property type="entry name" value="DnaJ domain"/>
    <property type="match status" value="1"/>
</dbReference>
<dbReference type="Pfam" id="PF00226">
    <property type="entry name" value="DnaJ"/>
    <property type="match status" value="1"/>
</dbReference>
<comment type="caution">
    <text evidence="3">The sequence shown here is derived from an EMBL/GenBank/DDBJ whole genome shotgun (WGS) entry which is preliminary data.</text>
</comment>
<dbReference type="SUPFAM" id="SSF48452">
    <property type="entry name" value="TPR-like"/>
    <property type="match status" value="1"/>
</dbReference>
<dbReference type="PROSITE" id="PS50076">
    <property type="entry name" value="DNAJ_2"/>
    <property type="match status" value="1"/>
</dbReference>
<reference evidence="3 4" key="1">
    <citation type="submission" date="2018-12" db="EMBL/GenBank/DDBJ databases">
        <title>Unveiling genomic diversity among members of the Bifidobacterium pseudolongum species, a widely distributed gut commensal of the animal kingdom.</title>
        <authorList>
            <person name="Lugli G.A."/>
            <person name="Duranti S."/>
            <person name="Albert K."/>
            <person name="Mancabelli L."/>
            <person name="Napoli S."/>
            <person name="Viappiani A."/>
            <person name="Anzalone R."/>
            <person name="Longhi G."/>
            <person name="Milani C."/>
            <person name="Turroni F."/>
            <person name="Alessandri G."/>
            <person name="Sela D.A."/>
            <person name="Van Sinderen D."/>
            <person name="Ventura M."/>
        </authorList>
    </citation>
    <scope>NUCLEOTIDE SEQUENCE [LARGE SCALE GENOMIC DNA]</scope>
    <source>
        <strain evidence="3 4">2001B</strain>
    </source>
</reference>
<dbReference type="PANTHER" id="PTHR45090:SF4">
    <property type="entry name" value="J DOMAIN-CONTAINING PROTEIN"/>
    <property type="match status" value="1"/>
</dbReference>
<sequence>MESVDYYELLGVQQSASIDEIKKAIRSIRREYRIMEGSPDPDQRRRAENAMSILSECERVLTDPNERAQYDAQYQNAAVRQVMEAQRQQKAKSEETCQQFYNSAQEYINKKNYARALVLIDEAEKYNVNHDILVPMSGAMCCEGMREFKLGLKYLGTALQYAMEEQSKEYEALIEDLFGITFFNLEDYANAEEAFDSAARACPDQPNYACRVVFIKTLQHKDAEALQIAQALSQKYPDDAYVRNVYINAIFWYVARVIASNNATDAMIANGDQGFDYWFTNTRQIEEARKYEQLLAQLGPVVPSDEVFCPPTSRNENIADMRRQLDYASKRSWDLPETKYLVALGIGWVVFAFIMFHFDPLIQGILLLILVTAAIVAFGLWRCYCYGWQYNRRICGGPINKTGLQVTA</sequence>
<dbReference type="Gene3D" id="1.25.40.10">
    <property type="entry name" value="Tetratricopeptide repeat domain"/>
    <property type="match status" value="1"/>
</dbReference>
<evidence type="ECO:0000256" key="1">
    <source>
        <dbReference type="SAM" id="Phobius"/>
    </source>
</evidence>
<proteinExistence type="predicted"/>
<dbReference type="EMBL" id="RYUY01000001">
    <property type="protein sequence ID" value="RYQ40605.1"/>
    <property type="molecule type" value="Genomic_DNA"/>
</dbReference>
<dbReference type="CDD" id="cd06257">
    <property type="entry name" value="DnaJ"/>
    <property type="match status" value="1"/>
</dbReference>
<keyword evidence="1" id="KW-0812">Transmembrane</keyword>
<dbReference type="SUPFAM" id="SSF46565">
    <property type="entry name" value="Chaperone J-domain"/>
    <property type="match status" value="1"/>
</dbReference>
<feature type="domain" description="J" evidence="2">
    <location>
        <begin position="5"/>
        <end position="74"/>
    </location>
</feature>
<feature type="transmembrane region" description="Helical" evidence="1">
    <location>
        <begin position="340"/>
        <end position="358"/>
    </location>
</feature>
<dbReference type="InterPro" id="IPR001623">
    <property type="entry name" value="DnaJ_domain"/>
</dbReference>
<evidence type="ECO:0000313" key="4">
    <source>
        <dbReference type="Proteomes" id="UP000293208"/>
    </source>
</evidence>
<evidence type="ECO:0000259" key="2">
    <source>
        <dbReference type="PROSITE" id="PS50076"/>
    </source>
</evidence>
<dbReference type="RefSeq" id="WP_129914049.1">
    <property type="nucleotide sequence ID" value="NZ_RYUY01000001.1"/>
</dbReference>
<dbReference type="PRINTS" id="PR00625">
    <property type="entry name" value="JDOMAIN"/>
</dbReference>
<dbReference type="InterPro" id="IPR011990">
    <property type="entry name" value="TPR-like_helical_dom_sf"/>
</dbReference>
<keyword evidence="1" id="KW-1133">Transmembrane helix</keyword>
<evidence type="ECO:0000313" key="3">
    <source>
        <dbReference type="EMBL" id="RYQ40605.1"/>
    </source>
</evidence>
<dbReference type="AlphaFoldDB" id="A0A4Q5AZR0"/>
<accession>A0A4Q5AZR0</accession>
<dbReference type="Proteomes" id="UP000293208">
    <property type="component" value="Unassembled WGS sequence"/>
</dbReference>
<dbReference type="InterPro" id="IPR053232">
    <property type="entry name" value="DnaJ_C/III_chloroplastic"/>
</dbReference>
<feature type="transmembrane region" description="Helical" evidence="1">
    <location>
        <begin position="364"/>
        <end position="384"/>
    </location>
</feature>
<gene>
    <name evidence="3" type="ORF">PG2001B_0486</name>
</gene>
<keyword evidence="1" id="KW-0472">Membrane</keyword>
<name>A0A4Q5AZR0_9BIFI</name>